<dbReference type="AlphaFoldDB" id="V6IX89"/>
<dbReference type="PATRIC" id="fig|1395513.3.peg.1944"/>
<dbReference type="eggNOG" id="COG0229">
    <property type="taxonomic scope" value="Bacteria"/>
</dbReference>
<evidence type="ECO:0000256" key="7">
    <source>
        <dbReference type="ARBA" id="ARBA00048782"/>
    </source>
</evidence>
<dbReference type="InterPro" id="IPR011057">
    <property type="entry name" value="Mss4-like_sf"/>
</dbReference>
<comment type="function">
    <text evidence="8">Has an important function as a repair enzyme for proteins that have been inactivated by oxidation. Catalyzes the reversible oxidation-reduction of methionine sulfoxide in proteins to methionine.</text>
</comment>
<evidence type="ECO:0000313" key="11">
    <source>
        <dbReference type="Proteomes" id="UP000018296"/>
    </source>
</evidence>
<dbReference type="Pfam" id="PF01625">
    <property type="entry name" value="PMSR"/>
    <property type="match status" value="1"/>
</dbReference>
<sequence length="317" mass="36579">MSRTEKATFAGGCFWCMVHPFDQEPGIIEVLSGYTGGHTENPTYREVCYGKTGHAEAVQITFDPDIFPYQKLLELYWQQIDPTDRKGQFHDRGDQYRTSIFYHNEEQKRLAEASKEALEKSGRFRKPIVTPIVPAAPFYPAEEVHQNYYRKDPLSYGNYRQNSGRDDFIAKHWGVKKNRKQLQETLTPIQYKVTQKKGTETPFQNEYWDNKKPGIYVDIVSGEPLFSTTDQYDAGCGWPSFTRPISTHRIVTVADNTFGMFRDEVRSKLGDSHLGHVFPEPSVPTGQRYCINSAALRFIPEEDLESEGYGEYKHLFK</sequence>
<organism evidence="10 11">
    <name type="scientific">Sporolactobacillus laevolacticus DSM 442</name>
    <dbReference type="NCBI Taxonomy" id="1395513"/>
    <lineage>
        <taxon>Bacteria</taxon>
        <taxon>Bacillati</taxon>
        <taxon>Bacillota</taxon>
        <taxon>Bacilli</taxon>
        <taxon>Bacillales</taxon>
        <taxon>Sporolactobacillaceae</taxon>
        <taxon>Sporolactobacillus</taxon>
    </lineage>
</organism>
<evidence type="ECO:0000256" key="2">
    <source>
        <dbReference type="ARBA" id="ARBA00007174"/>
    </source>
</evidence>
<evidence type="ECO:0000313" key="10">
    <source>
        <dbReference type="EMBL" id="EST11900.1"/>
    </source>
</evidence>
<evidence type="ECO:0000256" key="4">
    <source>
        <dbReference type="ARBA" id="ARBA00023268"/>
    </source>
</evidence>
<name>V6IX89_9BACL</name>
<dbReference type="NCBIfam" id="TIGR00357">
    <property type="entry name" value="peptide-methionine (R)-S-oxide reductase MsrB"/>
    <property type="match status" value="1"/>
</dbReference>
<feature type="active site" evidence="8">
    <location>
        <position position="13"/>
    </location>
</feature>
<dbReference type="FunFam" id="3.30.1060.10:FF:000003">
    <property type="entry name" value="Peptide methionine sulfoxide reductase MsrA"/>
    <property type="match status" value="1"/>
</dbReference>
<dbReference type="Pfam" id="PF01641">
    <property type="entry name" value="SelR"/>
    <property type="match status" value="1"/>
</dbReference>
<dbReference type="PANTHER" id="PTHR43774">
    <property type="entry name" value="PEPTIDE METHIONINE SULFOXIDE REDUCTASE"/>
    <property type="match status" value="1"/>
</dbReference>
<dbReference type="PANTHER" id="PTHR43774:SF1">
    <property type="entry name" value="PEPTIDE METHIONINE SULFOXIDE REDUCTASE MSRA 2"/>
    <property type="match status" value="1"/>
</dbReference>
<dbReference type="Gene3D" id="3.30.1060.10">
    <property type="entry name" value="Peptide methionine sulphoxide reductase MsrA"/>
    <property type="match status" value="1"/>
</dbReference>
<keyword evidence="4" id="KW-0511">Multifunctional enzyme</keyword>
<dbReference type="Proteomes" id="UP000018296">
    <property type="component" value="Unassembled WGS sequence"/>
</dbReference>
<protein>
    <recommendedName>
        <fullName evidence="8">Peptide methionine sulfoxide reductase MsrA</fullName>
        <shortName evidence="8">Protein-methionine-S-oxide reductase</shortName>
        <ecNumber evidence="8">1.8.4.11</ecNumber>
    </recommendedName>
    <alternativeName>
        <fullName evidence="8">Peptide-methionine (S)-S-oxide reductase</fullName>
        <shortName evidence="8">Peptide Met(O) reductase</shortName>
    </alternativeName>
</protein>
<dbReference type="GO" id="GO:0033743">
    <property type="term" value="F:peptide-methionine (R)-S-oxide reductase activity"/>
    <property type="evidence" value="ECO:0007669"/>
    <property type="project" value="UniProtKB-EC"/>
</dbReference>
<dbReference type="STRING" id="1395513.P343_09635"/>
<dbReference type="InterPro" id="IPR002579">
    <property type="entry name" value="Met_Sox_Rdtase_MsrB_dom"/>
</dbReference>
<dbReference type="PROSITE" id="PS51790">
    <property type="entry name" value="MSRB"/>
    <property type="match status" value="1"/>
</dbReference>
<dbReference type="eggNOG" id="COG0225">
    <property type="taxonomic scope" value="Bacteria"/>
</dbReference>
<dbReference type="HAMAP" id="MF_01401">
    <property type="entry name" value="MsrA"/>
    <property type="match status" value="1"/>
</dbReference>
<gene>
    <name evidence="8" type="primary">msrA</name>
    <name evidence="10" type="ORF">P343_09635</name>
</gene>
<comment type="similarity">
    <text evidence="1 8">Belongs to the MsrA Met sulfoxide reductase family.</text>
</comment>
<dbReference type="NCBIfam" id="TIGR00401">
    <property type="entry name" value="msrA"/>
    <property type="match status" value="1"/>
</dbReference>
<comment type="similarity">
    <text evidence="2">Belongs to the MsrB Met sulfoxide reductase family.</text>
</comment>
<accession>V6IX89</accession>
<evidence type="ECO:0000256" key="8">
    <source>
        <dbReference type="HAMAP-Rule" id="MF_01401"/>
    </source>
</evidence>
<comment type="catalytic activity">
    <reaction evidence="6">
        <text>L-methionyl-[protein] + [thioredoxin]-disulfide + H2O = L-methionyl-(R)-S-oxide-[protein] + [thioredoxin]-dithiol</text>
        <dbReference type="Rhea" id="RHEA:24164"/>
        <dbReference type="Rhea" id="RHEA-COMP:10698"/>
        <dbReference type="Rhea" id="RHEA-COMP:10700"/>
        <dbReference type="Rhea" id="RHEA-COMP:12313"/>
        <dbReference type="Rhea" id="RHEA-COMP:12314"/>
        <dbReference type="ChEBI" id="CHEBI:15377"/>
        <dbReference type="ChEBI" id="CHEBI:16044"/>
        <dbReference type="ChEBI" id="CHEBI:29950"/>
        <dbReference type="ChEBI" id="CHEBI:45764"/>
        <dbReference type="ChEBI" id="CHEBI:50058"/>
        <dbReference type="EC" id="1.8.4.12"/>
    </reaction>
</comment>
<dbReference type="EMBL" id="AWTC01000008">
    <property type="protein sequence ID" value="EST11900.1"/>
    <property type="molecule type" value="Genomic_DNA"/>
</dbReference>
<dbReference type="GO" id="GO:0008113">
    <property type="term" value="F:peptide-methionine (S)-S-oxide reductase activity"/>
    <property type="evidence" value="ECO:0007669"/>
    <property type="project" value="UniProtKB-UniRule"/>
</dbReference>
<dbReference type="GO" id="GO:0033744">
    <property type="term" value="F:L-methionine:thioredoxin-disulfide S-oxidoreductase activity"/>
    <property type="evidence" value="ECO:0007669"/>
    <property type="project" value="RHEA"/>
</dbReference>
<keyword evidence="3 8" id="KW-0560">Oxidoreductase</keyword>
<dbReference type="FunFam" id="2.170.150.20:FF:000003">
    <property type="entry name" value="Peptide methionine sulfoxide reductase MsrB"/>
    <property type="match status" value="1"/>
</dbReference>
<comment type="catalytic activity">
    <reaction evidence="5 8">
        <text>L-methionyl-[protein] + [thioredoxin]-disulfide + H2O = L-methionyl-(S)-S-oxide-[protein] + [thioredoxin]-dithiol</text>
        <dbReference type="Rhea" id="RHEA:14217"/>
        <dbReference type="Rhea" id="RHEA-COMP:10698"/>
        <dbReference type="Rhea" id="RHEA-COMP:10700"/>
        <dbReference type="Rhea" id="RHEA-COMP:12313"/>
        <dbReference type="Rhea" id="RHEA-COMP:12315"/>
        <dbReference type="ChEBI" id="CHEBI:15377"/>
        <dbReference type="ChEBI" id="CHEBI:16044"/>
        <dbReference type="ChEBI" id="CHEBI:29950"/>
        <dbReference type="ChEBI" id="CHEBI:44120"/>
        <dbReference type="ChEBI" id="CHEBI:50058"/>
        <dbReference type="EC" id="1.8.4.11"/>
    </reaction>
</comment>
<comment type="catalytic activity">
    <reaction evidence="7 8">
        <text>[thioredoxin]-disulfide + L-methionine + H2O = L-methionine (S)-S-oxide + [thioredoxin]-dithiol</text>
        <dbReference type="Rhea" id="RHEA:19993"/>
        <dbReference type="Rhea" id="RHEA-COMP:10698"/>
        <dbReference type="Rhea" id="RHEA-COMP:10700"/>
        <dbReference type="ChEBI" id="CHEBI:15377"/>
        <dbReference type="ChEBI" id="CHEBI:29950"/>
        <dbReference type="ChEBI" id="CHEBI:50058"/>
        <dbReference type="ChEBI" id="CHEBI:57844"/>
        <dbReference type="ChEBI" id="CHEBI:58772"/>
        <dbReference type="EC" id="1.8.4.11"/>
    </reaction>
</comment>
<feature type="domain" description="MsrB" evidence="9">
    <location>
        <begin position="179"/>
        <end position="301"/>
    </location>
</feature>
<dbReference type="InterPro" id="IPR036509">
    <property type="entry name" value="Met_Sox_Rdtase_MsrA_sf"/>
</dbReference>
<dbReference type="RefSeq" id="WP_023510185.1">
    <property type="nucleotide sequence ID" value="NZ_AWTC01000008.1"/>
</dbReference>
<dbReference type="InterPro" id="IPR002569">
    <property type="entry name" value="Met_Sox_Rdtase_MsrA_dom"/>
</dbReference>
<evidence type="ECO:0000256" key="6">
    <source>
        <dbReference type="ARBA" id="ARBA00048488"/>
    </source>
</evidence>
<dbReference type="Gene3D" id="2.170.150.20">
    <property type="entry name" value="Peptide methionine sulfoxide reductase"/>
    <property type="match status" value="1"/>
</dbReference>
<proteinExistence type="inferred from homology"/>
<dbReference type="OrthoDB" id="4174719at2"/>
<evidence type="ECO:0000259" key="9">
    <source>
        <dbReference type="PROSITE" id="PS51790"/>
    </source>
</evidence>
<comment type="caution">
    <text evidence="10">The sequence shown here is derived from an EMBL/GenBank/DDBJ whole genome shotgun (WGS) entry which is preliminary data.</text>
</comment>
<reference evidence="10 11" key="1">
    <citation type="journal article" date="2013" name="Genome Announc.">
        <title>Genome Sequence of Sporolactobacillus laevolacticus DSM442, an Efficient Polymer-Grade D-Lactate Producer from Agricultural Waste Cottonseed as a Nitrogen Source.</title>
        <authorList>
            <person name="Wang H."/>
            <person name="Wang L."/>
            <person name="Ju J."/>
            <person name="Yu B."/>
            <person name="Ma Y."/>
        </authorList>
    </citation>
    <scope>NUCLEOTIDE SEQUENCE [LARGE SCALE GENOMIC DNA]</scope>
    <source>
        <strain evidence="10 11">DSM 442</strain>
    </source>
</reference>
<evidence type="ECO:0000256" key="5">
    <source>
        <dbReference type="ARBA" id="ARBA00047806"/>
    </source>
</evidence>
<dbReference type="SUPFAM" id="SSF55068">
    <property type="entry name" value="Peptide methionine sulfoxide reductase"/>
    <property type="match status" value="1"/>
</dbReference>
<evidence type="ECO:0000256" key="1">
    <source>
        <dbReference type="ARBA" id="ARBA00005591"/>
    </source>
</evidence>
<keyword evidence="11" id="KW-1185">Reference proteome</keyword>
<dbReference type="SUPFAM" id="SSF51316">
    <property type="entry name" value="Mss4-like"/>
    <property type="match status" value="1"/>
</dbReference>
<dbReference type="EC" id="1.8.4.11" evidence="8"/>
<evidence type="ECO:0000256" key="3">
    <source>
        <dbReference type="ARBA" id="ARBA00023002"/>
    </source>
</evidence>